<feature type="transmembrane region" description="Helical" evidence="9">
    <location>
        <begin position="188"/>
        <end position="215"/>
    </location>
</feature>
<sequence>MRARYALRSVALGYLALLIAFPVALLLFRTFEGGVGPVWEALSSDEFLSALRLTLLIALITVPLNTVFGVLAAIALVRHHFRGKRLLSAFIDLPLGVSPVVVGLALLILYNRRDGWFGAWLAERGVQILFNWPSMVLATIFIALPFVAREVVPVLREIGTDQELAAQTLGASGWQTFRLITLPAIRPGIAFGVVLTTARALGEYGAVAIVSGKLVGKTATMTILVEEHFIRFDEVGAYAVSLVLALLALLTLVGMQRLKPREGR</sequence>
<dbReference type="PANTHER" id="PTHR30406:SF1">
    <property type="entry name" value="SULFATE TRANSPORT SYSTEM PERMEASE PROTEIN CYSW"/>
    <property type="match status" value="1"/>
</dbReference>
<dbReference type="PROSITE" id="PS50928">
    <property type="entry name" value="ABC_TM1"/>
    <property type="match status" value="1"/>
</dbReference>
<dbReference type="GO" id="GO:0015419">
    <property type="term" value="F:ABC-type sulfate transporter activity"/>
    <property type="evidence" value="ECO:0007669"/>
    <property type="project" value="InterPro"/>
</dbReference>
<proteinExistence type="predicted"/>
<evidence type="ECO:0000259" key="10">
    <source>
        <dbReference type="PROSITE" id="PS50928"/>
    </source>
</evidence>
<comment type="subcellular location">
    <subcellularLocation>
        <location evidence="1">Cell membrane</location>
        <topology evidence="1">Multi-pass membrane protein</topology>
    </subcellularLocation>
</comment>
<evidence type="ECO:0000313" key="11">
    <source>
        <dbReference type="EMBL" id="CAA9553078.1"/>
    </source>
</evidence>
<gene>
    <name evidence="11" type="ORF">AVDCRST_MAG19-940</name>
</gene>
<evidence type="ECO:0000256" key="2">
    <source>
        <dbReference type="ARBA" id="ARBA00011779"/>
    </source>
</evidence>
<dbReference type="SUPFAM" id="SSF161098">
    <property type="entry name" value="MetI-like"/>
    <property type="match status" value="1"/>
</dbReference>
<organism evidence="11">
    <name type="scientific">uncultured Thermomicrobiales bacterium</name>
    <dbReference type="NCBI Taxonomy" id="1645740"/>
    <lineage>
        <taxon>Bacteria</taxon>
        <taxon>Pseudomonadati</taxon>
        <taxon>Thermomicrobiota</taxon>
        <taxon>Thermomicrobia</taxon>
        <taxon>Thermomicrobiales</taxon>
        <taxon>environmental samples</taxon>
    </lineage>
</organism>
<dbReference type="InterPro" id="IPR005667">
    <property type="entry name" value="Sulph_transpt2"/>
</dbReference>
<evidence type="ECO:0000256" key="4">
    <source>
        <dbReference type="ARBA" id="ARBA00022692"/>
    </source>
</evidence>
<evidence type="ECO:0000256" key="9">
    <source>
        <dbReference type="SAM" id="Phobius"/>
    </source>
</evidence>
<dbReference type="PANTHER" id="PTHR30406">
    <property type="entry name" value="SULFATE TRANSPORT SYSTEM PERMEASE PROTEIN"/>
    <property type="match status" value="1"/>
</dbReference>
<evidence type="ECO:0000256" key="6">
    <source>
        <dbReference type="ARBA" id="ARBA00023032"/>
    </source>
</evidence>
<dbReference type="EMBL" id="CADCWL010000040">
    <property type="protein sequence ID" value="CAA9553078.1"/>
    <property type="molecule type" value="Genomic_DNA"/>
</dbReference>
<dbReference type="AlphaFoldDB" id="A0A6J4UPE9"/>
<evidence type="ECO:0000256" key="3">
    <source>
        <dbReference type="ARBA" id="ARBA00022448"/>
    </source>
</evidence>
<dbReference type="Pfam" id="PF00528">
    <property type="entry name" value="BPD_transp_1"/>
    <property type="match status" value="1"/>
</dbReference>
<evidence type="ECO:0000256" key="5">
    <source>
        <dbReference type="ARBA" id="ARBA00022989"/>
    </source>
</evidence>
<evidence type="ECO:0000256" key="1">
    <source>
        <dbReference type="ARBA" id="ARBA00004651"/>
    </source>
</evidence>
<protein>
    <submittedName>
        <fullName evidence="11">Sulfate transport system permease protein CysW</fullName>
    </submittedName>
</protein>
<comment type="function">
    <text evidence="8">Part of the ABC transporter complex CysAWTP (TC 3.A.1.6.1) involved in sulfate/thiosulfate import. Probably responsible for the translocation of the substrate across the membrane.</text>
</comment>
<keyword evidence="3" id="KW-0813">Transport</keyword>
<dbReference type="NCBIfam" id="TIGR00969">
    <property type="entry name" value="3a0106s02"/>
    <property type="match status" value="1"/>
</dbReference>
<evidence type="ECO:0000256" key="8">
    <source>
        <dbReference type="ARBA" id="ARBA00025323"/>
    </source>
</evidence>
<dbReference type="InterPro" id="IPR035906">
    <property type="entry name" value="MetI-like_sf"/>
</dbReference>
<comment type="subunit">
    <text evidence="2">The complex is composed of two ATP-binding proteins (CysA), two transmembrane proteins (CysT and CysW) and a solute-binding protein (CysP).</text>
</comment>
<feature type="transmembrane region" description="Helical" evidence="9">
    <location>
        <begin position="130"/>
        <end position="148"/>
    </location>
</feature>
<dbReference type="InterPro" id="IPR000515">
    <property type="entry name" value="MetI-like"/>
</dbReference>
<name>A0A6J4UPE9_9BACT</name>
<reference evidence="11" key="1">
    <citation type="submission" date="2020-02" db="EMBL/GenBank/DDBJ databases">
        <authorList>
            <person name="Meier V. D."/>
        </authorList>
    </citation>
    <scope>NUCLEOTIDE SEQUENCE</scope>
    <source>
        <strain evidence="11">AVDCRST_MAG19</strain>
    </source>
</reference>
<keyword evidence="7 9" id="KW-0472">Membrane</keyword>
<dbReference type="CDD" id="cd06261">
    <property type="entry name" value="TM_PBP2"/>
    <property type="match status" value="1"/>
</dbReference>
<keyword evidence="5 9" id="KW-1133">Transmembrane helix</keyword>
<feature type="domain" description="ABC transmembrane type-1" evidence="10">
    <location>
        <begin position="51"/>
        <end position="253"/>
    </location>
</feature>
<dbReference type="GO" id="GO:0005886">
    <property type="term" value="C:plasma membrane"/>
    <property type="evidence" value="ECO:0007669"/>
    <property type="project" value="UniProtKB-SubCell"/>
</dbReference>
<dbReference type="Gene3D" id="1.10.3720.10">
    <property type="entry name" value="MetI-like"/>
    <property type="match status" value="1"/>
</dbReference>
<accession>A0A6J4UPE9</accession>
<feature type="transmembrane region" description="Helical" evidence="9">
    <location>
        <begin position="12"/>
        <end position="31"/>
    </location>
</feature>
<keyword evidence="6" id="KW-0764">Sulfate transport</keyword>
<feature type="transmembrane region" description="Helical" evidence="9">
    <location>
        <begin position="89"/>
        <end position="110"/>
    </location>
</feature>
<feature type="transmembrane region" description="Helical" evidence="9">
    <location>
        <begin position="235"/>
        <end position="255"/>
    </location>
</feature>
<feature type="transmembrane region" description="Helical" evidence="9">
    <location>
        <begin position="51"/>
        <end position="77"/>
    </location>
</feature>
<keyword evidence="4 9" id="KW-0812">Transmembrane</keyword>
<evidence type="ECO:0000256" key="7">
    <source>
        <dbReference type="ARBA" id="ARBA00023136"/>
    </source>
</evidence>